<evidence type="ECO:0008006" key="4">
    <source>
        <dbReference type="Google" id="ProtNLM"/>
    </source>
</evidence>
<feature type="chain" id="PRO_5043612435" description="Lipoprotein" evidence="1">
    <location>
        <begin position="29"/>
        <end position="157"/>
    </location>
</feature>
<proteinExistence type="predicted"/>
<evidence type="ECO:0000256" key="1">
    <source>
        <dbReference type="SAM" id="SignalP"/>
    </source>
</evidence>
<reference evidence="2" key="1">
    <citation type="submission" date="2022-07" db="EMBL/GenBank/DDBJ databases">
        <authorList>
            <person name="Wu T."/>
        </authorList>
    </citation>
    <scope>NUCLEOTIDE SEQUENCE</scope>
    <source>
        <strain evidence="2">SD-1</strain>
    </source>
</reference>
<keyword evidence="3" id="KW-1185">Reference proteome</keyword>
<keyword evidence="1" id="KW-0732">Signal</keyword>
<dbReference type="EMBL" id="CP101185">
    <property type="protein sequence ID" value="UYV95760.1"/>
    <property type="molecule type" value="Genomic_DNA"/>
</dbReference>
<dbReference type="RefSeq" id="WP_139126724.1">
    <property type="nucleotide sequence ID" value="NZ_CP101180.1"/>
</dbReference>
<dbReference type="AlphaFoldDB" id="A0AAX3ECY0"/>
<feature type="signal peptide" evidence="1">
    <location>
        <begin position="1"/>
        <end position="28"/>
    </location>
</feature>
<organism evidence="2 3">
    <name type="scientific">Paenarthrobacter ureafaciens</name>
    <dbReference type="NCBI Taxonomy" id="37931"/>
    <lineage>
        <taxon>Bacteria</taxon>
        <taxon>Bacillati</taxon>
        <taxon>Actinomycetota</taxon>
        <taxon>Actinomycetes</taxon>
        <taxon>Micrococcales</taxon>
        <taxon>Micrococcaceae</taxon>
        <taxon>Paenarthrobacter</taxon>
    </lineage>
</organism>
<evidence type="ECO:0000313" key="3">
    <source>
        <dbReference type="Proteomes" id="UP001163293"/>
    </source>
</evidence>
<dbReference type="Proteomes" id="UP001163293">
    <property type="component" value="Chromosome"/>
</dbReference>
<accession>A0AAX3ECY0</accession>
<name>A0AAX3ECY0_PAEUR</name>
<evidence type="ECO:0000313" key="2">
    <source>
        <dbReference type="EMBL" id="UYV95760.1"/>
    </source>
</evidence>
<gene>
    <name evidence="2" type="ORF">NL394_11645</name>
</gene>
<protein>
    <recommendedName>
        <fullName evidence="4">Lipoprotein</fullName>
    </recommendedName>
</protein>
<dbReference type="PROSITE" id="PS51257">
    <property type="entry name" value="PROKAR_LIPOPROTEIN"/>
    <property type="match status" value="1"/>
</dbReference>
<sequence>MTARWAGPLIVGFAVSIGTGLGACSAPAAEPSLVSASLQPKLRLVTVDAPQDSAMDAAFTGTLSVDANDCVYAHPGDGSEVYTLVWPQGYSAKGDGKAFEVVDADKHPVVRSGSEFELGGGLVDSPRDNWTQKDCAKGTLWLVAPPDFSQVSRPPGG</sequence>